<dbReference type="Pfam" id="PF03749">
    <property type="entry name" value="SfsA"/>
    <property type="match status" value="1"/>
</dbReference>
<evidence type="ECO:0000259" key="3">
    <source>
        <dbReference type="Pfam" id="PF17746"/>
    </source>
</evidence>
<accession>A0ABS2NLY8</accession>
<dbReference type="Proteomes" id="UP001314796">
    <property type="component" value="Unassembled WGS sequence"/>
</dbReference>
<dbReference type="InterPro" id="IPR041465">
    <property type="entry name" value="SfsA_N"/>
</dbReference>
<keyword evidence="5" id="KW-1185">Reference proteome</keyword>
<name>A0ABS2NLY8_9FIRM</name>
<protein>
    <recommendedName>
        <fullName evidence="1">Sugar fermentation stimulation protein homolog</fullName>
    </recommendedName>
</protein>
<dbReference type="Gene3D" id="3.40.1350.60">
    <property type="match status" value="1"/>
</dbReference>
<comment type="caution">
    <text evidence="4">The sequence shown here is derived from an EMBL/GenBank/DDBJ whole genome shotgun (WGS) entry which is preliminary data.</text>
</comment>
<organism evidence="4 5">
    <name type="scientific">Alkaliphilus hydrothermalis</name>
    <dbReference type="NCBI Taxonomy" id="1482730"/>
    <lineage>
        <taxon>Bacteria</taxon>
        <taxon>Bacillati</taxon>
        <taxon>Bacillota</taxon>
        <taxon>Clostridia</taxon>
        <taxon>Peptostreptococcales</taxon>
        <taxon>Natronincolaceae</taxon>
        <taxon>Alkaliphilus</taxon>
    </lineage>
</organism>
<dbReference type="CDD" id="cd22359">
    <property type="entry name" value="SfsA-like_bacterial"/>
    <property type="match status" value="1"/>
</dbReference>
<sequence length="233" mass="26653">MRVNIEGNKITGIFQKRINRFVAEVLIDGEVCITHVPNTGRMKELLIPGEKVILRRVDEPHRKTCYDLLFAYRDDILVALDSKLPNTILEKYFKEGLIPYFSGYNQVRREVFYGKSKFDFSLDDQNGNHALIEAKCGTLVRESGLATFPDAPTDRGRKHVLELINAVEEGIRGAVFFIIQRSDGDLFTPNFHMDEKIYQAVAMAKEKGVEFYAYNCHVTPDYIQLADEISIII</sequence>
<dbReference type="EMBL" id="JAFBEE010000002">
    <property type="protein sequence ID" value="MBM7613957.1"/>
    <property type="molecule type" value="Genomic_DNA"/>
</dbReference>
<evidence type="ECO:0000259" key="2">
    <source>
        <dbReference type="Pfam" id="PF03749"/>
    </source>
</evidence>
<feature type="domain" description="SfsA N-terminal OB" evidence="3">
    <location>
        <begin position="16"/>
        <end position="78"/>
    </location>
</feature>
<dbReference type="InterPro" id="IPR005224">
    <property type="entry name" value="SfsA"/>
</dbReference>
<proteinExistence type="inferred from homology"/>
<dbReference type="InterPro" id="IPR040452">
    <property type="entry name" value="SfsA_C"/>
</dbReference>
<gene>
    <name evidence="1" type="primary">sfsA</name>
    <name evidence="4" type="ORF">JOC73_000466</name>
</gene>
<feature type="domain" description="Sugar fermentation stimulation protein C-terminal" evidence="2">
    <location>
        <begin position="84"/>
        <end position="221"/>
    </location>
</feature>
<dbReference type="Pfam" id="PF17746">
    <property type="entry name" value="SfsA_N"/>
    <property type="match status" value="1"/>
</dbReference>
<reference evidence="4 5" key="1">
    <citation type="submission" date="2021-01" db="EMBL/GenBank/DDBJ databases">
        <title>Genomic Encyclopedia of Type Strains, Phase IV (KMG-IV): sequencing the most valuable type-strain genomes for metagenomic binning, comparative biology and taxonomic classification.</title>
        <authorList>
            <person name="Goeker M."/>
        </authorList>
    </citation>
    <scope>NUCLEOTIDE SEQUENCE [LARGE SCALE GENOMIC DNA]</scope>
    <source>
        <strain evidence="4 5">DSM 25890</strain>
    </source>
</reference>
<dbReference type="NCBIfam" id="TIGR00230">
    <property type="entry name" value="sfsA"/>
    <property type="match status" value="1"/>
</dbReference>
<comment type="similarity">
    <text evidence="1">Belongs to the SfsA family.</text>
</comment>
<evidence type="ECO:0000313" key="4">
    <source>
        <dbReference type="EMBL" id="MBM7613957.1"/>
    </source>
</evidence>
<evidence type="ECO:0000256" key="1">
    <source>
        <dbReference type="HAMAP-Rule" id="MF_00095"/>
    </source>
</evidence>
<dbReference type="Gene3D" id="2.40.50.580">
    <property type="match status" value="1"/>
</dbReference>
<evidence type="ECO:0000313" key="5">
    <source>
        <dbReference type="Proteomes" id="UP001314796"/>
    </source>
</evidence>
<dbReference type="HAMAP" id="MF_00095">
    <property type="entry name" value="SfsA"/>
    <property type="match status" value="1"/>
</dbReference>
<dbReference type="RefSeq" id="WP_204400240.1">
    <property type="nucleotide sequence ID" value="NZ_JAFBEE010000002.1"/>
</dbReference>
<dbReference type="PANTHER" id="PTHR30545:SF2">
    <property type="entry name" value="SUGAR FERMENTATION STIMULATION PROTEIN A"/>
    <property type="match status" value="1"/>
</dbReference>
<dbReference type="PANTHER" id="PTHR30545">
    <property type="entry name" value="SUGAR FERMENTATION STIMULATION PROTEIN A"/>
    <property type="match status" value="1"/>
</dbReference>